<dbReference type="InterPro" id="IPR058240">
    <property type="entry name" value="rSAM_sf"/>
</dbReference>
<dbReference type="RefSeq" id="WP_078933988.1">
    <property type="nucleotide sequence ID" value="NZ_FUWG01000017.1"/>
</dbReference>
<reference evidence="7 8" key="1">
    <citation type="submission" date="2017-02" db="EMBL/GenBank/DDBJ databases">
        <authorList>
            <person name="Peterson S.W."/>
        </authorList>
    </citation>
    <scope>NUCLEOTIDE SEQUENCE [LARGE SCALE GENOMIC DNA]</scope>
    <source>
        <strain evidence="7 8">ATCC BAA-908</strain>
    </source>
</reference>
<dbReference type="GO" id="GO:0016829">
    <property type="term" value="F:lyase activity"/>
    <property type="evidence" value="ECO:0007669"/>
    <property type="project" value="UniProtKB-KW"/>
</dbReference>
<keyword evidence="7" id="KW-0670">Pyruvate</keyword>
<name>A0A1T4MW36_TREPO</name>
<organism evidence="7 8">
    <name type="scientific">Treponema porcinum</name>
    <dbReference type="NCBI Taxonomy" id="261392"/>
    <lineage>
        <taxon>Bacteria</taxon>
        <taxon>Pseudomonadati</taxon>
        <taxon>Spirochaetota</taxon>
        <taxon>Spirochaetia</taxon>
        <taxon>Spirochaetales</taxon>
        <taxon>Treponemataceae</taxon>
        <taxon>Treponema</taxon>
    </lineage>
</organism>
<evidence type="ECO:0000313" key="7">
    <source>
        <dbReference type="EMBL" id="SJZ70838.1"/>
    </source>
</evidence>
<dbReference type="SFLD" id="SFLDG01099">
    <property type="entry name" value="Uncharacterised_Radical_SAM_Su"/>
    <property type="match status" value="1"/>
</dbReference>
<evidence type="ECO:0000256" key="2">
    <source>
        <dbReference type="ARBA" id="ARBA00022691"/>
    </source>
</evidence>
<evidence type="ECO:0000256" key="3">
    <source>
        <dbReference type="ARBA" id="ARBA00022723"/>
    </source>
</evidence>
<dbReference type="GeneID" id="78317376"/>
<evidence type="ECO:0000256" key="1">
    <source>
        <dbReference type="ARBA" id="ARBA00001966"/>
    </source>
</evidence>
<dbReference type="GO" id="GO:0051536">
    <property type="term" value="F:iron-sulfur cluster binding"/>
    <property type="evidence" value="ECO:0007669"/>
    <property type="project" value="UniProtKB-KW"/>
</dbReference>
<dbReference type="InterPro" id="IPR007197">
    <property type="entry name" value="rSAM"/>
</dbReference>
<keyword evidence="3" id="KW-0479">Metal-binding</keyword>
<dbReference type="PANTHER" id="PTHR43075:SF1">
    <property type="entry name" value="FORMATE LYASE ACTIVATING ENZYME, PUTATIVE (AFU_ORTHOLOGUE AFUA_2G15630)-RELATED"/>
    <property type="match status" value="1"/>
</dbReference>
<dbReference type="InterPro" id="IPR013785">
    <property type="entry name" value="Aldolase_TIM"/>
</dbReference>
<dbReference type="PANTHER" id="PTHR43075">
    <property type="entry name" value="FORMATE LYASE ACTIVATING ENZYME, PUTATIVE (AFU_ORTHOLOGUE AFUA_2G15630)-RELATED"/>
    <property type="match status" value="1"/>
</dbReference>
<comment type="cofactor">
    <cofactor evidence="1">
        <name>[4Fe-4S] cluster</name>
        <dbReference type="ChEBI" id="CHEBI:49883"/>
    </cofactor>
</comment>
<dbReference type="STRING" id="261392.SAMN02745149_02105"/>
<evidence type="ECO:0000313" key="8">
    <source>
        <dbReference type="Proteomes" id="UP000190423"/>
    </source>
</evidence>
<dbReference type="Proteomes" id="UP000190423">
    <property type="component" value="Unassembled WGS sequence"/>
</dbReference>
<evidence type="ECO:0000256" key="5">
    <source>
        <dbReference type="ARBA" id="ARBA00023014"/>
    </source>
</evidence>
<keyword evidence="4" id="KW-0408">Iron</keyword>
<evidence type="ECO:0000256" key="4">
    <source>
        <dbReference type="ARBA" id="ARBA00023004"/>
    </source>
</evidence>
<gene>
    <name evidence="7" type="ORF">SAMN02745149_02105</name>
</gene>
<proteinExistence type="predicted"/>
<dbReference type="AlphaFoldDB" id="A0A1T4MW36"/>
<keyword evidence="7" id="KW-0456">Lyase</keyword>
<feature type="domain" description="Radical SAM core" evidence="6">
    <location>
        <begin position="61"/>
        <end position="159"/>
    </location>
</feature>
<dbReference type="OrthoDB" id="9781783at2"/>
<dbReference type="InterPro" id="IPR040085">
    <property type="entry name" value="MJ0674-like"/>
</dbReference>
<dbReference type="SFLD" id="SFLDS00029">
    <property type="entry name" value="Radical_SAM"/>
    <property type="match status" value="1"/>
</dbReference>
<keyword evidence="5" id="KW-0411">Iron-sulfur</keyword>
<evidence type="ECO:0000259" key="6">
    <source>
        <dbReference type="Pfam" id="PF04055"/>
    </source>
</evidence>
<dbReference type="CDD" id="cd01335">
    <property type="entry name" value="Radical_SAM"/>
    <property type="match status" value="1"/>
</dbReference>
<protein>
    <submittedName>
        <fullName evidence="7">Putative pyruvate formate lyase activating enzyme</fullName>
    </submittedName>
</protein>
<dbReference type="Gene3D" id="3.20.20.70">
    <property type="entry name" value="Aldolase class I"/>
    <property type="match status" value="1"/>
</dbReference>
<dbReference type="SUPFAM" id="SSF102114">
    <property type="entry name" value="Radical SAM enzymes"/>
    <property type="match status" value="1"/>
</dbReference>
<accession>A0A1T4MW36</accession>
<dbReference type="Pfam" id="PF04055">
    <property type="entry name" value="Radical_SAM"/>
    <property type="match status" value="1"/>
</dbReference>
<keyword evidence="2" id="KW-0949">S-adenosyl-L-methionine</keyword>
<keyword evidence="8" id="KW-1185">Reference proteome</keyword>
<sequence>MNRCTSGDYAACTQCPRRCGTDRSSGKTGFCGETDEIRIALACLHFGEEPLVTVHSGSGTIFFTGCTLRCAFCQNYQISQGGTGRAVSAKEFVEMCLRLQDAGAENINLVTGSHFIPRLAEYISMAQAAGCSVPFCWNSSAYESVESLELLKPLVKIWLPDLKTLSAPLSKKLFAAEDYPFVAEKAVLWMLDNFPMKIVPERAKADYVSADGNAYRAGECKDKMVEGVIIRHLFLPGRFEETAETLAWLKEHADGKAYISLMNQYTPVPFFEKKERLEARQKSLSVIENRLVSREEDVDLRDLIEAYDFDCLFYQELSDDTSWLPDFTRPQPFSNRLAKPVWHWKNGFVPAE</sequence>
<dbReference type="EMBL" id="FUWG01000017">
    <property type="protein sequence ID" value="SJZ70838.1"/>
    <property type="molecule type" value="Genomic_DNA"/>
</dbReference>
<dbReference type="GO" id="GO:0046872">
    <property type="term" value="F:metal ion binding"/>
    <property type="evidence" value="ECO:0007669"/>
    <property type="project" value="UniProtKB-KW"/>
</dbReference>